<keyword evidence="5" id="KW-0067">ATP-binding</keyword>
<reference evidence="6 7" key="1">
    <citation type="submission" date="2018-06" db="EMBL/GenBank/DDBJ databases">
        <title>Lujinxingia sediminis gen. nov. sp. nov., a new facultative anaerobic member of the class Deltaproteobacteria, and proposal of Lujinxingaceae fam. nov.</title>
        <authorList>
            <person name="Guo L.-Y."/>
            <person name="Li C.-M."/>
            <person name="Wang S."/>
            <person name="Du Z.-J."/>
        </authorList>
    </citation>
    <scope>NUCLEOTIDE SEQUENCE [LARGE SCALE GENOMIC DNA]</scope>
    <source>
        <strain evidence="6 7">FA350</strain>
    </source>
</reference>
<evidence type="ECO:0000256" key="1">
    <source>
        <dbReference type="ARBA" id="ARBA00004496"/>
    </source>
</evidence>
<dbReference type="InterPro" id="IPR001482">
    <property type="entry name" value="T2SS/T4SS_dom"/>
</dbReference>
<dbReference type="Pfam" id="PF00437">
    <property type="entry name" value="T2SSE"/>
    <property type="match status" value="1"/>
</dbReference>
<proteinExistence type="inferred from homology"/>
<dbReference type="SUPFAM" id="SSF52540">
    <property type="entry name" value="P-loop containing nucleoside triphosphate hydrolases"/>
    <property type="match status" value="1"/>
</dbReference>
<protein>
    <submittedName>
        <fullName evidence="6">Type IV-A pilus assembly ATPase PilB</fullName>
    </submittedName>
</protein>
<dbReference type="AlphaFoldDB" id="A0A2Z4FNW4"/>
<dbReference type="PANTHER" id="PTHR30258:SF1">
    <property type="entry name" value="PROTEIN TRANSPORT PROTEIN HOFB HOMOLOG"/>
    <property type="match status" value="1"/>
</dbReference>
<evidence type="ECO:0000313" key="7">
    <source>
        <dbReference type="Proteomes" id="UP000249799"/>
    </source>
</evidence>
<dbReference type="Gene3D" id="3.30.300.160">
    <property type="entry name" value="Type II secretion system, protein E, N-terminal domain"/>
    <property type="match status" value="1"/>
</dbReference>
<keyword evidence="3" id="KW-0963">Cytoplasm</keyword>
<dbReference type="GO" id="GO:0005886">
    <property type="term" value="C:plasma membrane"/>
    <property type="evidence" value="ECO:0007669"/>
    <property type="project" value="TreeGrafter"/>
</dbReference>
<sequence>MSNNSTHRLGELLLREKVISPIQLRKAQQRSQREGSRLGYELTRLGYVEEGELTSFLSRHYGVPSVNLSDIKIPENIIELIPREVCERHQCLPVNRSGSTLVIAMADPSNIYAIDDLKFMTGYNIEVVVASESSIEQSINTYYGVQSGIEYNYDEILGDLDIDDVDYVDGDDDALDINDLANASEDAPVIRLVNLILVDAIKRGASDIHVEPYEKDFRVRFRVDGVLEEVMRPPIKLKNAITSRLKIMSNLDIAERRLPQDGRIKLRMGRNREMDFRVSVLPTLFGEKIVLRLLDKSNLELDMTKLGFEKQPLEWFLEAIHQPYGMCLVTGPTGSGKTTTLYSALSELNKSSENISTAEDPVEFNLQGVNQCQMQESIGLNFAAALRSFLRQDPDIVMVGEIRDFETAEISIKAALTGHMVLSTLHTNDAPSTINRLLNMGIEPFLVTSAVNVIVAQRLARRICQDCKEVHEYPRQTLLDMQVPEAMLDRPLYKGRGCATCGESGYKGRVALYEVLRCTDELKDYILQGYSTAELKAEAIRMGMNSLRMAGINKMLEGVTTPEEVVRNTAPDG</sequence>
<comment type="subcellular location">
    <subcellularLocation>
        <location evidence="1">Cytoplasm</location>
    </subcellularLocation>
</comment>
<dbReference type="NCBIfam" id="TIGR02538">
    <property type="entry name" value="type_IV_pilB"/>
    <property type="match status" value="1"/>
</dbReference>
<dbReference type="FunFam" id="3.40.50.300:FF:000398">
    <property type="entry name" value="Type IV pilus assembly ATPase PilB"/>
    <property type="match status" value="1"/>
</dbReference>
<dbReference type="GO" id="GO:0009297">
    <property type="term" value="P:pilus assembly"/>
    <property type="evidence" value="ECO:0007669"/>
    <property type="project" value="InterPro"/>
</dbReference>
<dbReference type="PROSITE" id="PS00662">
    <property type="entry name" value="T2SP_E"/>
    <property type="match status" value="1"/>
</dbReference>
<comment type="similarity">
    <text evidence="2">Belongs to the GSP E family.</text>
</comment>
<dbReference type="InterPro" id="IPR037257">
    <property type="entry name" value="T2SS_E_N_sf"/>
</dbReference>
<evidence type="ECO:0000256" key="5">
    <source>
        <dbReference type="ARBA" id="ARBA00022840"/>
    </source>
</evidence>
<dbReference type="PANTHER" id="PTHR30258">
    <property type="entry name" value="TYPE II SECRETION SYSTEM PROTEIN GSPE-RELATED"/>
    <property type="match status" value="1"/>
</dbReference>
<dbReference type="SUPFAM" id="SSF160246">
    <property type="entry name" value="EspE N-terminal domain-like"/>
    <property type="match status" value="1"/>
</dbReference>
<dbReference type="FunFam" id="3.30.450.90:FF:000001">
    <property type="entry name" value="Type II secretion system ATPase GspE"/>
    <property type="match status" value="1"/>
</dbReference>
<dbReference type="Gene3D" id="3.30.450.90">
    <property type="match status" value="1"/>
</dbReference>
<dbReference type="InterPro" id="IPR027417">
    <property type="entry name" value="P-loop_NTPase"/>
</dbReference>
<keyword evidence="4" id="KW-0547">Nucleotide-binding</keyword>
<organism evidence="6 7">
    <name type="scientific">Bradymonas sediminis</name>
    <dbReference type="NCBI Taxonomy" id="1548548"/>
    <lineage>
        <taxon>Bacteria</taxon>
        <taxon>Deltaproteobacteria</taxon>
        <taxon>Bradymonadales</taxon>
        <taxon>Bradymonadaceae</taxon>
        <taxon>Bradymonas</taxon>
    </lineage>
</organism>
<dbReference type="EMBL" id="CP030032">
    <property type="protein sequence ID" value="AWV90570.1"/>
    <property type="molecule type" value="Genomic_DNA"/>
</dbReference>
<keyword evidence="7" id="KW-1185">Reference proteome</keyword>
<evidence type="ECO:0000313" key="6">
    <source>
        <dbReference type="EMBL" id="AWV90570.1"/>
    </source>
</evidence>
<dbReference type="FunFam" id="3.30.300.160:FF:000002">
    <property type="entry name" value="Type II secretion system protein E"/>
    <property type="match status" value="1"/>
</dbReference>
<dbReference type="SMR" id="A0A2Z4FNW4"/>
<name>A0A2Z4FNW4_9DELT</name>
<dbReference type="GO" id="GO:0005524">
    <property type="term" value="F:ATP binding"/>
    <property type="evidence" value="ECO:0007669"/>
    <property type="project" value="UniProtKB-KW"/>
</dbReference>
<dbReference type="GO" id="GO:0016887">
    <property type="term" value="F:ATP hydrolysis activity"/>
    <property type="evidence" value="ECO:0007669"/>
    <property type="project" value="InterPro"/>
</dbReference>
<dbReference type="InterPro" id="IPR013374">
    <property type="entry name" value="ATPase_typ4_pilus-assembl_PilB"/>
</dbReference>
<dbReference type="RefSeq" id="WP_111336090.1">
    <property type="nucleotide sequence ID" value="NZ_CP030032.1"/>
</dbReference>
<dbReference type="Pfam" id="PF05157">
    <property type="entry name" value="MshEN"/>
    <property type="match status" value="1"/>
</dbReference>
<gene>
    <name evidence="6" type="primary">pilB</name>
    <name evidence="6" type="ORF">DN745_15035</name>
</gene>
<evidence type="ECO:0000256" key="2">
    <source>
        <dbReference type="ARBA" id="ARBA00006611"/>
    </source>
</evidence>
<dbReference type="GO" id="GO:0005737">
    <property type="term" value="C:cytoplasm"/>
    <property type="evidence" value="ECO:0007669"/>
    <property type="project" value="UniProtKB-SubCell"/>
</dbReference>
<accession>A0A2Z4FNW4</accession>
<dbReference type="CDD" id="cd01129">
    <property type="entry name" value="PulE-GspE-like"/>
    <property type="match status" value="1"/>
</dbReference>
<dbReference type="InterPro" id="IPR007831">
    <property type="entry name" value="T2SS_GspE_N"/>
</dbReference>
<dbReference type="Proteomes" id="UP000249799">
    <property type="component" value="Chromosome"/>
</dbReference>
<dbReference type="OrthoDB" id="9805147at2"/>
<dbReference type="Gene3D" id="3.40.50.300">
    <property type="entry name" value="P-loop containing nucleotide triphosphate hydrolases"/>
    <property type="match status" value="1"/>
</dbReference>
<evidence type="ECO:0000256" key="4">
    <source>
        <dbReference type="ARBA" id="ARBA00022741"/>
    </source>
</evidence>
<evidence type="ECO:0000256" key="3">
    <source>
        <dbReference type="ARBA" id="ARBA00022490"/>
    </source>
</evidence>
<dbReference type="KEGG" id="bsed:DN745_15035"/>